<evidence type="ECO:0000256" key="1">
    <source>
        <dbReference type="SAM" id="Phobius"/>
    </source>
</evidence>
<keyword evidence="1" id="KW-0812">Transmembrane</keyword>
<dbReference type="EMBL" id="JAUZVY010000001">
    <property type="protein sequence ID" value="MDP4527998.1"/>
    <property type="molecule type" value="Genomic_DNA"/>
</dbReference>
<sequence length="128" mass="13731">MPGASLLKLSNSLAGLYGAAVVALAAVTMHLGLTQLTSAELAVVVSALSMLALHSLAILLLGSKLQARWMEKTVLLCWHLGCWFFVYTLLAGVWQLPLHYGPLAPLGGQLMILGWLLLAINPWLGKRT</sequence>
<gene>
    <name evidence="2" type="ORF">Q3O59_02995</name>
</gene>
<proteinExistence type="predicted"/>
<evidence type="ECO:0000313" key="2">
    <source>
        <dbReference type="EMBL" id="MDP4527998.1"/>
    </source>
</evidence>
<keyword evidence="1" id="KW-0472">Membrane</keyword>
<dbReference type="RefSeq" id="WP_305944166.1">
    <property type="nucleotide sequence ID" value="NZ_JAUZVY010000001.1"/>
</dbReference>
<keyword evidence="1" id="KW-1133">Transmembrane helix</keyword>
<evidence type="ECO:0008006" key="4">
    <source>
        <dbReference type="Google" id="ProtNLM"/>
    </source>
</evidence>
<name>A0ABT9GM10_9GAMM</name>
<feature type="transmembrane region" description="Helical" evidence="1">
    <location>
        <begin position="106"/>
        <end position="124"/>
    </location>
</feature>
<accession>A0ABT9GM10</accession>
<protein>
    <recommendedName>
        <fullName evidence="4">DUF423 domain-containing protein</fullName>
    </recommendedName>
</protein>
<evidence type="ECO:0000313" key="3">
    <source>
        <dbReference type="Proteomes" id="UP001236258"/>
    </source>
</evidence>
<comment type="caution">
    <text evidence="2">The sequence shown here is derived from an EMBL/GenBank/DDBJ whole genome shotgun (WGS) entry which is preliminary data.</text>
</comment>
<keyword evidence="3" id="KW-1185">Reference proteome</keyword>
<dbReference type="Proteomes" id="UP001236258">
    <property type="component" value="Unassembled WGS sequence"/>
</dbReference>
<feature type="transmembrane region" description="Helical" evidence="1">
    <location>
        <begin position="12"/>
        <end position="33"/>
    </location>
</feature>
<feature type="transmembrane region" description="Helical" evidence="1">
    <location>
        <begin position="39"/>
        <end position="61"/>
    </location>
</feature>
<feature type="transmembrane region" description="Helical" evidence="1">
    <location>
        <begin position="73"/>
        <end position="94"/>
    </location>
</feature>
<organism evidence="2 3">
    <name type="scientific">Alkalimonas delamerensis</name>
    <dbReference type="NCBI Taxonomy" id="265981"/>
    <lineage>
        <taxon>Bacteria</taxon>
        <taxon>Pseudomonadati</taxon>
        <taxon>Pseudomonadota</taxon>
        <taxon>Gammaproteobacteria</taxon>
        <taxon>Alkalimonas</taxon>
    </lineage>
</organism>
<reference evidence="2 3" key="1">
    <citation type="submission" date="2023-08" db="EMBL/GenBank/DDBJ databases">
        <authorList>
            <person name="Joshi A."/>
            <person name="Thite S."/>
        </authorList>
    </citation>
    <scope>NUCLEOTIDE SEQUENCE [LARGE SCALE GENOMIC DNA]</scope>
    <source>
        <strain evidence="2 3">1E1</strain>
    </source>
</reference>